<dbReference type="NCBIfam" id="TIGR03302">
    <property type="entry name" value="OM_YfiO"/>
    <property type="match status" value="1"/>
</dbReference>
<feature type="domain" description="Outer membrane lipoprotein BamD-like" evidence="5">
    <location>
        <begin position="31"/>
        <end position="223"/>
    </location>
</feature>
<protein>
    <submittedName>
        <fullName evidence="6">Outer membrane protein assembly factor BamD</fullName>
    </submittedName>
</protein>
<evidence type="ECO:0000256" key="2">
    <source>
        <dbReference type="ARBA" id="ARBA00023136"/>
    </source>
</evidence>
<feature type="coiled-coil region" evidence="4">
    <location>
        <begin position="256"/>
        <end position="283"/>
    </location>
</feature>
<reference evidence="6 7" key="1">
    <citation type="submission" date="2016-12" db="EMBL/GenBank/DDBJ databases">
        <title>Trade-off between light-utilization and light-protection in marine flavobacteria.</title>
        <authorList>
            <person name="Kumagai Y."/>
            <person name="Yoshizawa S."/>
            <person name="Kogure K."/>
            <person name="Iwasaki W."/>
        </authorList>
    </citation>
    <scope>NUCLEOTIDE SEQUENCE [LARGE SCALE GENOMIC DNA]</scope>
    <source>
        <strain evidence="6 7">NBRC 108759</strain>
    </source>
</reference>
<dbReference type="OrthoDB" id="9770761at2"/>
<accession>A0A2S7WKU8</accession>
<keyword evidence="4" id="KW-0175">Coiled coil</keyword>
<dbReference type="Gene3D" id="1.25.40.10">
    <property type="entry name" value="Tetratricopeptide repeat domain"/>
    <property type="match status" value="1"/>
</dbReference>
<sequence length="289" mass="34497">MQKIKNLAFLVLFSLMIFSCGEYQKVLNKGTAEEQYKMATKMYETKKYAKALRLFEKIMPAYRGKPQMERIQFMIAQSNFNEKNYPMSGYYFDRFTKSYPKSSKKEEASFLSAYSYKLASPVFSKDPTDTKKALEAFQTFINTYPNSDKIEEANKHYKELRYKMQKKYFEIAKVYYTTADYDLRNYKAAIQAFDNLLSDYLGSEFKEEALFYRLKAAHDFVLKSTDRRKPERIKDAIEAYEKLKRNFPETQYLEESNEMFATLKKEEERVNKLIEKFKELEKENNTKEK</sequence>
<evidence type="ECO:0000256" key="3">
    <source>
        <dbReference type="ARBA" id="ARBA00023237"/>
    </source>
</evidence>
<keyword evidence="7" id="KW-1185">Reference proteome</keyword>
<name>A0A2S7WKU8_9FLAO</name>
<dbReference type="AlphaFoldDB" id="A0A2S7WKU8"/>
<evidence type="ECO:0000256" key="1">
    <source>
        <dbReference type="ARBA" id="ARBA00022729"/>
    </source>
</evidence>
<keyword evidence="3" id="KW-0998">Cell outer membrane</keyword>
<dbReference type="InterPro" id="IPR039565">
    <property type="entry name" value="BamD-like"/>
</dbReference>
<evidence type="ECO:0000256" key="4">
    <source>
        <dbReference type="SAM" id="Coils"/>
    </source>
</evidence>
<evidence type="ECO:0000259" key="5">
    <source>
        <dbReference type="Pfam" id="PF13525"/>
    </source>
</evidence>
<keyword evidence="1" id="KW-0732">Signal</keyword>
<dbReference type="InterPro" id="IPR017689">
    <property type="entry name" value="BamD"/>
</dbReference>
<gene>
    <name evidence="6" type="ORF">BTO18_02160</name>
</gene>
<dbReference type="InterPro" id="IPR011990">
    <property type="entry name" value="TPR-like_helical_dom_sf"/>
</dbReference>
<dbReference type="SUPFAM" id="SSF48452">
    <property type="entry name" value="TPR-like"/>
    <property type="match status" value="1"/>
</dbReference>
<dbReference type="RefSeq" id="WP_105014648.1">
    <property type="nucleotide sequence ID" value="NZ_MSCN01000001.1"/>
</dbReference>
<dbReference type="PROSITE" id="PS51257">
    <property type="entry name" value="PROKAR_LIPOPROTEIN"/>
    <property type="match status" value="1"/>
</dbReference>
<organism evidence="6 7">
    <name type="scientific">Polaribacter porphyrae</name>
    <dbReference type="NCBI Taxonomy" id="1137780"/>
    <lineage>
        <taxon>Bacteria</taxon>
        <taxon>Pseudomonadati</taxon>
        <taxon>Bacteroidota</taxon>
        <taxon>Flavobacteriia</taxon>
        <taxon>Flavobacteriales</taxon>
        <taxon>Flavobacteriaceae</taxon>
    </lineage>
</organism>
<proteinExistence type="predicted"/>
<evidence type="ECO:0000313" key="6">
    <source>
        <dbReference type="EMBL" id="PQJ78066.1"/>
    </source>
</evidence>
<keyword evidence="2" id="KW-0472">Membrane</keyword>
<evidence type="ECO:0000313" key="7">
    <source>
        <dbReference type="Proteomes" id="UP000238882"/>
    </source>
</evidence>
<dbReference type="EMBL" id="MSCN01000001">
    <property type="protein sequence ID" value="PQJ78066.1"/>
    <property type="molecule type" value="Genomic_DNA"/>
</dbReference>
<comment type="caution">
    <text evidence="6">The sequence shown here is derived from an EMBL/GenBank/DDBJ whole genome shotgun (WGS) entry which is preliminary data.</text>
</comment>
<dbReference type="Proteomes" id="UP000238882">
    <property type="component" value="Unassembled WGS sequence"/>
</dbReference>
<dbReference type="Pfam" id="PF13525">
    <property type="entry name" value="YfiO"/>
    <property type="match status" value="1"/>
</dbReference>